<dbReference type="EMBL" id="JABANM010028180">
    <property type="protein sequence ID" value="KAF4710127.1"/>
    <property type="molecule type" value="Genomic_DNA"/>
</dbReference>
<evidence type="ECO:0000313" key="1">
    <source>
        <dbReference type="EMBL" id="KAF4710127.1"/>
    </source>
</evidence>
<dbReference type="Proteomes" id="UP000574390">
    <property type="component" value="Unassembled WGS sequence"/>
</dbReference>
<organism evidence="1 2">
    <name type="scientific">Perkinsus olseni</name>
    <name type="common">Perkinsus atlanticus</name>
    <dbReference type="NCBI Taxonomy" id="32597"/>
    <lineage>
        <taxon>Eukaryota</taxon>
        <taxon>Sar</taxon>
        <taxon>Alveolata</taxon>
        <taxon>Perkinsozoa</taxon>
        <taxon>Perkinsea</taxon>
        <taxon>Perkinsida</taxon>
        <taxon>Perkinsidae</taxon>
        <taxon>Perkinsus</taxon>
    </lineage>
</organism>
<sequence>MGEHMMATVSPKRLLVVPGRLVCAEVEVDGPGFLDDLQPQPHLHITMTLDNGCPAKLAGQGAPSTAKVWLELVKSGRPSKLDSENVCVLP</sequence>
<dbReference type="AlphaFoldDB" id="A0A7J6QPD8"/>
<name>A0A7J6QPD8_PEROL</name>
<protein>
    <submittedName>
        <fullName evidence="1">Uncharacterized protein</fullName>
    </submittedName>
</protein>
<gene>
    <name evidence="1" type="ORF">FOZ62_032448</name>
</gene>
<evidence type="ECO:0000313" key="2">
    <source>
        <dbReference type="Proteomes" id="UP000574390"/>
    </source>
</evidence>
<reference evidence="1 2" key="1">
    <citation type="submission" date="2020-04" db="EMBL/GenBank/DDBJ databases">
        <title>Perkinsus olseni comparative genomics.</title>
        <authorList>
            <person name="Bogema D.R."/>
        </authorList>
    </citation>
    <scope>NUCLEOTIDE SEQUENCE [LARGE SCALE GENOMIC DNA]</scope>
    <source>
        <strain evidence="1">ATCC PRA-205</strain>
    </source>
</reference>
<accession>A0A7J6QPD8</accession>
<comment type="caution">
    <text evidence="1">The sequence shown here is derived from an EMBL/GenBank/DDBJ whole genome shotgun (WGS) entry which is preliminary data.</text>
</comment>
<proteinExistence type="predicted"/>